<evidence type="ECO:0000256" key="1">
    <source>
        <dbReference type="SAM" id="Phobius"/>
    </source>
</evidence>
<evidence type="ECO:0000313" key="4">
    <source>
        <dbReference type="Proteomes" id="UP000287910"/>
    </source>
</evidence>
<protein>
    <recommendedName>
        <fullName evidence="2">DUF5658 domain-containing protein</fullName>
    </recommendedName>
</protein>
<comment type="caution">
    <text evidence="3">The sequence shown here is derived from an EMBL/GenBank/DDBJ whole genome shotgun (WGS) entry which is preliminary data.</text>
</comment>
<evidence type="ECO:0000313" key="3">
    <source>
        <dbReference type="EMBL" id="RUL54678.1"/>
    </source>
</evidence>
<proteinExistence type="predicted"/>
<accession>A0A432LDU0</accession>
<keyword evidence="1" id="KW-1133">Transmembrane helix</keyword>
<keyword evidence="1" id="KW-0812">Transmembrane</keyword>
<sequence>MNKKISIIYLGLAIGFLNAFDGVATNYGVLNNFIEEANPLMETLLLASPIIFLSVKSALSALVIFVCYLVYKHSKEIFQRFFSIALVGVSFMYVGILGLHLYWISLL</sequence>
<gene>
    <name evidence="3" type="ORF">EK386_05805</name>
</gene>
<reference evidence="3 4" key="1">
    <citation type="submission" date="2018-12" db="EMBL/GenBank/DDBJ databases">
        <title>Lysinibacillus antri sp. nov., isolated from a cave soil.</title>
        <authorList>
            <person name="Narsing Rao M.P."/>
            <person name="Zhang H."/>
            <person name="Dong Z.-Y."/>
            <person name="Niu X.-K."/>
            <person name="Zhang K."/>
            <person name="Fang B.-Z."/>
            <person name="Kang Y.-Q."/>
            <person name="Xiao M."/>
            <person name="Li W.-J."/>
        </authorList>
    </citation>
    <scope>NUCLEOTIDE SEQUENCE [LARGE SCALE GENOMIC DNA]</scope>
    <source>
        <strain evidence="3 4">SYSU K30002</strain>
    </source>
</reference>
<name>A0A432LDU0_9BACI</name>
<evidence type="ECO:0000259" key="2">
    <source>
        <dbReference type="Pfam" id="PF18902"/>
    </source>
</evidence>
<keyword evidence="1" id="KW-0472">Membrane</keyword>
<feature type="transmembrane region" description="Helical" evidence="1">
    <location>
        <begin position="50"/>
        <end position="71"/>
    </location>
</feature>
<organism evidence="3 4">
    <name type="scientific">Lysinibacillus antri</name>
    <dbReference type="NCBI Taxonomy" id="2498145"/>
    <lineage>
        <taxon>Bacteria</taxon>
        <taxon>Bacillati</taxon>
        <taxon>Bacillota</taxon>
        <taxon>Bacilli</taxon>
        <taxon>Bacillales</taxon>
        <taxon>Bacillaceae</taxon>
        <taxon>Lysinibacillus</taxon>
    </lineage>
</organism>
<feature type="domain" description="DUF5658" evidence="2">
    <location>
        <begin position="13"/>
        <end position="105"/>
    </location>
</feature>
<dbReference type="AlphaFoldDB" id="A0A432LDU0"/>
<keyword evidence="4" id="KW-1185">Reference proteome</keyword>
<dbReference type="RefSeq" id="WP_126658097.1">
    <property type="nucleotide sequence ID" value="NZ_RYYR01000006.1"/>
</dbReference>
<feature type="transmembrane region" description="Helical" evidence="1">
    <location>
        <begin position="7"/>
        <end position="30"/>
    </location>
</feature>
<dbReference type="Proteomes" id="UP000287910">
    <property type="component" value="Unassembled WGS sequence"/>
</dbReference>
<dbReference type="EMBL" id="RYYR01000006">
    <property type="protein sequence ID" value="RUL54678.1"/>
    <property type="molecule type" value="Genomic_DNA"/>
</dbReference>
<dbReference type="Pfam" id="PF18902">
    <property type="entry name" value="DUF5658"/>
    <property type="match status" value="1"/>
</dbReference>
<dbReference type="InterPro" id="IPR043717">
    <property type="entry name" value="DUF5658"/>
</dbReference>
<feature type="transmembrane region" description="Helical" evidence="1">
    <location>
        <begin position="83"/>
        <end position="104"/>
    </location>
</feature>